<dbReference type="InterPro" id="IPR008334">
    <property type="entry name" value="5'-Nucleotdase_C"/>
</dbReference>
<evidence type="ECO:0000313" key="6">
    <source>
        <dbReference type="EMBL" id="QED49647.1"/>
    </source>
</evidence>
<evidence type="ECO:0000259" key="5">
    <source>
        <dbReference type="Pfam" id="PF02872"/>
    </source>
</evidence>
<keyword evidence="2" id="KW-0547">Nucleotide-binding</keyword>
<dbReference type="InterPro" id="IPR004843">
    <property type="entry name" value="Calcineurin-like_PHP"/>
</dbReference>
<dbReference type="PROSITE" id="PS00785">
    <property type="entry name" value="5_NUCLEOTIDASE_1"/>
    <property type="match status" value="1"/>
</dbReference>
<feature type="domain" description="Calcineurin-like phosphoesterase" evidence="4">
    <location>
        <begin position="42"/>
        <end position="249"/>
    </location>
</feature>
<dbReference type="STRING" id="1742359.GCA_001439625_03196"/>
<accession>A0A5B8Z9W9</accession>
<dbReference type="GO" id="GO:0046872">
    <property type="term" value="F:metal ion binding"/>
    <property type="evidence" value="ECO:0007669"/>
    <property type="project" value="InterPro"/>
</dbReference>
<proteinExistence type="inferred from homology"/>
<dbReference type="InterPro" id="IPR036907">
    <property type="entry name" value="5'-Nucleotdase_C_sf"/>
</dbReference>
<dbReference type="PANTHER" id="PTHR11575:SF24">
    <property type="entry name" value="5'-NUCLEOTIDASE"/>
    <property type="match status" value="1"/>
</dbReference>
<comment type="similarity">
    <text evidence="2">Belongs to the 5'-nucleotidase family.</text>
</comment>
<protein>
    <submittedName>
        <fullName evidence="6">Multifunctional 2',3'-cyclic-nucleotide 2'-phosphodiesterase/5'-nucleotidase/3'-nucleotidase</fullName>
    </submittedName>
</protein>
<dbReference type="InterPro" id="IPR006146">
    <property type="entry name" value="5'-Nucleotdase_CS"/>
</dbReference>
<reference evidence="7" key="1">
    <citation type="submission" date="2019-08" db="EMBL/GenBank/DDBJ databases">
        <authorList>
            <person name="Zheng X."/>
        </authorList>
    </citation>
    <scope>NUCLEOTIDE SEQUENCE [LARGE SCALE GENOMIC DNA]</scope>
    <source>
        <strain evidence="7">FJAT-25496</strain>
    </source>
</reference>
<dbReference type="GO" id="GO:0016788">
    <property type="term" value="F:hydrolase activity, acting on ester bonds"/>
    <property type="evidence" value="ECO:0007669"/>
    <property type="project" value="InterPro"/>
</dbReference>
<dbReference type="AlphaFoldDB" id="A0A5B8Z9W9"/>
<dbReference type="Proteomes" id="UP000321555">
    <property type="component" value="Chromosome"/>
</dbReference>
<dbReference type="Gene3D" id="3.60.21.10">
    <property type="match status" value="1"/>
</dbReference>
<sequence length="625" mass="67829">MQKFKKGFAVLVSSVVVWSGFGGQFSVKAESTTANTDTKKITILHTNDSHGRVEESKNDGMGFAKLSTLVKKYESENPNTLLLDAGDTLHGTTFATLSKGESIAKVMNKVGYDGMAAGNHDFNYGYKRLLEIEKMLDFPVLSANVRQKDGSNLLKPYTIKEVDGIKLGIFGLSTPETSYKTHPKNVEGLTFTDPVKEAQAMVKELKAQNVDMIIAVTHLGIDKSSTETSIKVAKGAPGIDLIVDGHSHSTLVEGLKGENDTLIVSSGEYTKNLGVVELTFEGKKLTNKTAKLINKDATADVKPDPEVEKVITDIKTDQEKILSEVIGKTAVKLDGEREQVRVGETNLGNLITDAMVDMTGADMAVTNGGGIRASINEGTITKGDVVTVLPFGNYIVTKELTGAQIKAGLENGVSSYPESKGAFPQVSGLTFAIDTAQEKGSRVHSMKIKGQPVDMNKKYLVATNDFMAAGGDEYTSFGESPIANEFPALDEALITYIQKIGTVNAKVEGRIVAKPMEKEEPAKPETPKPETPKPGSKVYWDGLLMKKGQIGRVVIEKPINLWKRDANNKLTFVRVLNPGEKYRVYTHDSKYSGQYGVGGGHFITNMKGYVKYETPSKKKLAELNK</sequence>
<feature type="region of interest" description="Disordered" evidence="3">
    <location>
        <begin position="514"/>
        <end position="536"/>
    </location>
</feature>
<keyword evidence="7" id="KW-1185">Reference proteome</keyword>
<dbReference type="CDD" id="cd00845">
    <property type="entry name" value="MPP_UshA_N_like"/>
    <property type="match status" value="1"/>
</dbReference>
<gene>
    <name evidence="6" type="ORF">FSZ17_21565</name>
</gene>
<dbReference type="PANTHER" id="PTHR11575">
    <property type="entry name" value="5'-NUCLEOTIDASE-RELATED"/>
    <property type="match status" value="1"/>
</dbReference>
<feature type="compositionally biased region" description="Basic and acidic residues" evidence="3">
    <location>
        <begin position="514"/>
        <end position="531"/>
    </location>
</feature>
<dbReference type="SUPFAM" id="SSF55816">
    <property type="entry name" value="5'-nucleotidase (syn. UDP-sugar hydrolase), C-terminal domain"/>
    <property type="match status" value="1"/>
</dbReference>
<dbReference type="Pfam" id="PF00149">
    <property type="entry name" value="Metallophos"/>
    <property type="match status" value="1"/>
</dbReference>
<name>A0A5B8Z9W9_CYTDA</name>
<evidence type="ECO:0000256" key="3">
    <source>
        <dbReference type="SAM" id="MobiDB-lite"/>
    </source>
</evidence>
<dbReference type="GO" id="GO:0000166">
    <property type="term" value="F:nucleotide binding"/>
    <property type="evidence" value="ECO:0007669"/>
    <property type="project" value="UniProtKB-KW"/>
</dbReference>
<evidence type="ECO:0000313" key="7">
    <source>
        <dbReference type="Proteomes" id="UP000321555"/>
    </source>
</evidence>
<feature type="domain" description="5'-Nucleotidase C-terminal" evidence="5">
    <location>
        <begin position="325"/>
        <end position="478"/>
    </location>
</feature>
<dbReference type="Pfam" id="PF02872">
    <property type="entry name" value="5_nucleotid_C"/>
    <property type="match status" value="1"/>
</dbReference>
<dbReference type="RefSeq" id="WP_057772998.1">
    <property type="nucleotide sequence ID" value="NZ_CP042593.1"/>
</dbReference>
<dbReference type="EMBL" id="CP042593">
    <property type="protein sequence ID" value="QED49647.1"/>
    <property type="molecule type" value="Genomic_DNA"/>
</dbReference>
<dbReference type="OrthoDB" id="9801679at2"/>
<dbReference type="Gene3D" id="3.90.780.10">
    <property type="entry name" value="5'-Nucleotidase, C-terminal domain"/>
    <property type="match status" value="1"/>
</dbReference>
<organism evidence="6 7">
    <name type="scientific">Cytobacillus dafuensis</name>
    <name type="common">Bacillus dafuensis</name>
    <dbReference type="NCBI Taxonomy" id="1742359"/>
    <lineage>
        <taxon>Bacteria</taxon>
        <taxon>Bacillati</taxon>
        <taxon>Bacillota</taxon>
        <taxon>Bacilli</taxon>
        <taxon>Bacillales</taxon>
        <taxon>Bacillaceae</taxon>
        <taxon>Cytobacillus</taxon>
    </lineage>
</organism>
<dbReference type="GO" id="GO:0009166">
    <property type="term" value="P:nucleotide catabolic process"/>
    <property type="evidence" value="ECO:0007669"/>
    <property type="project" value="InterPro"/>
</dbReference>
<evidence type="ECO:0000256" key="1">
    <source>
        <dbReference type="ARBA" id="ARBA00022729"/>
    </source>
</evidence>
<evidence type="ECO:0000259" key="4">
    <source>
        <dbReference type="Pfam" id="PF00149"/>
    </source>
</evidence>
<keyword evidence="1" id="KW-0732">Signal</keyword>
<dbReference type="InterPro" id="IPR006179">
    <property type="entry name" value="5_nucleotidase/apyrase"/>
</dbReference>
<keyword evidence="2" id="KW-0378">Hydrolase</keyword>
<dbReference type="GO" id="GO:0030288">
    <property type="term" value="C:outer membrane-bounded periplasmic space"/>
    <property type="evidence" value="ECO:0007669"/>
    <property type="project" value="TreeGrafter"/>
</dbReference>
<evidence type="ECO:0000256" key="2">
    <source>
        <dbReference type="RuleBase" id="RU362119"/>
    </source>
</evidence>
<dbReference type="KEGG" id="bda:FSZ17_21565"/>
<dbReference type="InterPro" id="IPR029052">
    <property type="entry name" value="Metallo-depent_PP-like"/>
</dbReference>
<dbReference type="SUPFAM" id="SSF56300">
    <property type="entry name" value="Metallo-dependent phosphatases"/>
    <property type="match status" value="1"/>
</dbReference>
<dbReference type="PRINTS" id="PR01607">
    <property type="entry name" value="APYRASEFAMLY"/>
</dbReference>